<reference evidence="3" key="1">
    <citation type="submission" date="2022-11" db="UniProtKB">
        <authorList>
            <consortium name="EnsemblMetazoa"/>
        </authorList>
    </citation>
    <scope>IDENTIFICATION</scope>
</reference>
<keyword evidence="4" id="KW-1185">Reference proteome</keyword>
<feature type="compositionally biased region" description="Low complexity" evidence="1">
    <location>
        <begin position="229"/>
        <end position="240"/>
    </location>
</feature>
<organism evidence="3 4">
    <name type="scientific">Exaiptasia diaphana</name>
    <name type="common">Tropical sea anemone</name>
    <name type="synonym">Aiptasia pulchella</name>
    <dbReference type="NCBI Taxonomy" id="2652724"/>
    <lineage>
        <taxon>Eukaryota</taxon>
        <taxon>Metazoa</taxon>
        <taxon>Cnidaria</taxon>
        <taxon>Anthozoa</taxon>
        <taxon>Hexacorallia</taxon>
        <taxon>Actiniaria</taxon>
        <taxon>Aiptasiidae</taxon>
        <taxon>Exaiptasia</taxon>
    </lineage>
</organism>
<accession>A0A913Y2C4</accession>
<evidence type="ECO:0000256" key="1">
    <source>
        <dbReference type="SAM" id="MobiDB-lite"/>
    </source>
</evidence>
<dbReference type="PANTHER" id="PTHR21552">
    <property type="entry name" value="ADULT RETINA PROTEIN"/>
    <property type="match status" value="1"/>
</dbReference>
<protein>
    <recommendedName>
        <fullName evidence="2">BZIP domain-containing protein</fullName>
    </recommendedName>
</protein>
<dbReference type="InterPro" id="IPR004827">
    <property type="entry name" value="bZIP"/>
</dbReference>
<dbReference type="GO" id="GO:0005634">
    <property type="term" value="C:nucleus"/>
    <property type="evidence" value="ECO:0007669"/>
    <property type="project" value="TreeGrafter"/>
</dbReference>
<dbReference type="CDD" id="cd14809">
    <property type="entry name" value="bZIP_AUREO-like"/>
    <property type="match status" value="1"/>
</dbReference>
<dbReference type="GO" id="GO:0006986">
    <property type="term" value="P:response to unfolded protein"/>
    <property type="evidence" value="ECO:0007669"/>
    <property type="project" value="InterPro"/>
</dbReference>
<dbReference type="EnsemblMetazoa" id="XM_021057917.2">
    <property type="protein sequence ID" value="XP_020913576.1"/>
    <property type="gene ID" value="LOC110251204"/>
</dbReference>
<dbReference type="InterPro" id="IPR039165">
    <property type="entry name" value="CREBRF"/>
</dbReference>
<dbReference type="GeneID" id="110251204"/>
<dbReference type="GO" id="GO:0000977">
    <property type="term" value="F:RNA polymerase II transcription regulatory region sequence-specific DNA binding"/>
    <property type="evidence" value="ECO:0007669"/>
    <property type="project" value="TreeGrafter"/>
</dbReference>
<dbReference type="Proteomes" id="UP000887567">
    <property type="component" value="Unplaced"/>
</dbReference>
<dbReference type="OrthoDB" id="8931646at2759"/>
<dbReference type="RefSeq" id="XP_020913576.1">
    <property type="nucleotide sequence ID" value="XM_021057917.2"/>
</dbReference>
<evidence type="ECO:0000313" key="3">
    <source>
        <dbReference type="EnsemblMetazoa" id="XP_020913576.1"/>
    </source>
</evidence>
<evidence type="ECO:0000259" key="2">
    <source>
        <dbReference type="PROSITE" id="PS00036"/>
    </source>
</evidence>
<dbReference type="OMA" id="INPEMER"/>
<dbReference type="AlphaFoldDB" id="A0A913Y2C4"/>
<feature type="compositionally biased region" description="Acidic residues" evidence="1">
    <location>
        <begin position="254"/>
        <end position="268"/>
    </location>
</feature>
<evidence type="ECO:0000313" key="4">
    <source>
        <dbReference type="Proteomes" id="UP000887567"/>
    </source>
</evidence>
<dbReference type="GO" id="GO:0000981">
    <property type="term" value="F:DNA-binding transcription factor activity, RNA polymerase II-specific"/>
    <property type="evidence" value="ECO:0007669"/>
    <property type="project" value="TreeGrafter"/>
</dbReference>
<dbReference type="KEGG" id="epa:110251204"/>
<name>A0A913Y2C4_EXADI</name>
<proteinExistence type="predicted"/>
<dbReference type="PANTHER" id="PTHR21552:SF2">
    <property type="entry name" value="CREB3 REGULATORY FACTOR"/>
    <property type="match status" value="1"/>
</dbReference>
<dbReference type="PROSITE" id="PS00036">
    <property type="entry name" value="BZIP_BASIC"/>
    <property type="match status" value="1"/>
</dbReference>
<dbReference type="Gene3D" id="1.20.5.170">
    <property type="match status" value="1"/>
</dbReference>
<feature type="domain" description="BZIP" evidence="2">
    <location>
        <begin position="331"/>
        <end position="345"/>
    </location>
</feature>
<feature type="region of interest" description="Disordered" evidence="1">
    <location>
        <begin position="225"/>
        <end position="296"/>
    </location>
</feature>
<sequence>MHKGLEFSPLPVEVETCSKNTLTVFPSVYLDDLNCQGSPFEDDPLSDSSQYQPCSESWEDFQSLSPFGFDWEMEQEFFKSDVNELECKTQGPTLAELNNQRSLSPLINPEMERLHRIATRSEIEGVSTTISHNDVKVRPEIPERKKDLIKIEKTKYYNEENSQNVDKTKREPFPSQACVLSSYTVKQEPTETIELKDSELMKRIAYLEAKSNIQPSCEVAQNASYSKLTSEQSHSRTSSESLDEDEHLAVIQEESADEEIDSEDDEDDSHAKDNFEVPAKQRKGRRGDMEDMNPNPRKLLEISRELNRLTKIITDLKPIHSLPINARNKSKKEKNKLASRACRLKKKAQHESNKLKLHGLELEHKRLVALIGQVKKVIIKDTQGFTVTGELSNKVEKLIHDAVGNQIVAGHTTAFVESVLKATANTTPGCKGIDIQLNI</sequence>